<protein>
    <submittedName>
        <fullName evidence="2">Uncharacterized protein</fullName>
    </submittedName>
</protein>
<gene>
    <name evidence="2" type="ORF">HNR21_004922</name>
</gene>
<dbReference type="EMBL" id="JACJII010000001">
    <property type="protein sequence ID" value="MBA9006040.1"/>
    <property type="molecule type" value="Genomic_DNA"/>
</dbReference>
<accession>A0A7W3N1V9</accession>
<evidence type="ECO:0000313" key="3">
    <source>
        <dbReference type="Proteomes" id="UP000539313"/>
    </source>
</evidence>
<dbReference type="RefSeq" id="WP_182707077.1">
    <property type="nucleotide sequence ID" value="NZ_JACJII010000001.1"/>
</dbReference>
<evidence type="ECO:0000256" key="1">
    <source>
        <dbReference type="SAM" id="MobiDB-lite"/>
    </source>
</evidence>
<sequence>MPQGGPPPLPGPPVPPYPAPPPYPGPPGEQAPAPGDGDPFERAEHDTRATVAAPWWATAAPVHRQQALVARLVHLPDGSWWMYGAWARWYRWHPADGRWFPCFPPRSAQVRRSARPAQPGLNPPAMPVEILPAGPDFAYDYGPPLAVAGRPVSGALLYRLRSVIAEAAAAPPLDYPLGWSYFLHGTPSTVAATWSAMLWCAAVPVFDPDLENEAQTGLLRLWEPYLSRPFDDHGRLRWLVPPLLRTIIALYAERMRAGRPDAAGHIVRCMVMTAQALRDDPRFKVRAQALLSIIEPLQANPALDHRALPYGDEALEREWMSRCPPGLGATLFSDAAPGRRFQMAVYELADALTPMCGDPEGSDFTEPRHAAVALLAADMAGYRPDLAPQVGNWLDPELRGLLADVLEQPGHGLRRLWPVRGRLPEDFRPADAEVALRAMSAAAAVDLAWCRLAHQIPIPPDGFTVPDAFAAALAEPAAGEAPAG</sequence>
<name>A0A7W3N1V9_9ACTN</name>
<evidence type="ECO:0000313" key="2">
    <source>
        <dbReference type="EMBL" id="MBA9006040.1"/>
    </source>
</evidence>
<comment type="caution">
    <text evidence="2">The sequence shown here is derived from an EMBL/GenBank/DDBJ whole genome shotgun (WGS) entry which is preliminary data.</text>
</comment>
<organism evidence="2 3">
    <name type="scientific">Thermomonospora cellulosilytica</name>
    <dbReference type="NCBI Taxonomy" id="1411118"/>
    <lineage>
        <taxon>Bacteria</taxon>
        <taxon>Bacillati</taxon>
        <taxon>Actinomycetota</taxon>
        <taxon>Actinomycetes</taxon>
        <taxon>Streptosporangiales</taxon>
        <taxon>Thermomonosporaceae</taxon>
        <taxon>Thermomonospora</taxon>
    </lineage>
</organism>
<keyword evidence="3" id="KW-1185">Reference proteome</keyword>
<dbReference type="AlphaFoldDB" id="A0A7W3N1V9"/>
<feature type="region of interest" description="Disordered" evidence="1">
    <location>
        <begin position="1"/>
        <end position="42"/>
    </location>
</feature>
<reference evidence="2 3" key="1">
    <citation type="submission" date="2020-08" db="EMBL/GenBank/DDBJ databases">
        <title>Sequencing the genomes of 1000 actinobacteria strains.</title>
        <authorList>
            <person name="Klenk H.-P."/>
        </authorList>
    </citation>
    <scope>NUCLEOTIDE SEQUENCE [LARGE SCALE GENOMIC DNA]</scope>
    <source>
        <strain evidence="2 3">DSM 45823</strain>
    </source>
</reference>
<feature type="compositionally biased region" description="Pro residues" evidence="1">
    <location>
        <begin position="1"/>
        <end position="29"/>
    </location>
</feature>
<dbReference type="Proteomes" id="UP000539313">
    <property type="component" value="Unassembled WGS sequence"/>
</dbReference>
<proteinExistence type="predicted"/>